<accession>A0A811LV92</accession>
<dbReference type="EMBL" id="CAJFDH010000006">
    <property type="protein sequence ID" value="CAD5230945.1"/>
    <property type="molecule type" value="Genomic_DNA"/>
</dbReference>
<dbReference type="OrthoDB" id="5821500at2759"/>
<name>A0A811LV92_9BILA</name>
<protein>
    <submittedName>
        <fullName evidence="1">Uncharacterized protein</fullName>
    </submittedName>
</protein>
<organism evidence="1 2">
    <name type="scientific">Bursaphelenchus okinawaensis</name>
    <dbReference type="NCBI Taxonomy" id="465554"/>
    <lineage>
        <taxon>Eukaryota</taxon>
        <taxon>Metazoa</taxon>
        <taxon>Ecdysozoa</taxon>
        <taxon>Nematoda</taxon>
        <taxon>Chromadorea</taxon>
        <taxon>Rhabditida</taxon>
        <taxon>Tylenchina</taxon>
        <taxon>Tylenchomorpha</taxon>
        <taxon>Aphelenchoidea</taxon>
        <taxon>Aphelenchoididae</taxon>
        <taxon>Bursaphelenchus</taxon>
    </lineage>
</organism>
<sequence>MLKNALRVLPEVKEASVRLAHHGPPKSRPIPAFAPDENREAFAHFFDPVEKVAAPSKDPYPNRRIVCTPPSPVYNGVARKLGYKETKAGFIDLNILV</sequence>
<evidence type="ECO:0000313" key="2">
    <source>
        <dbReference type="Proteomes" id="UP000614601"/>
    </source>
</evidence>
<dbReference type="AlphaFoldDB" id="A0A811LV92"/>
<evidence type="ECO:0000313" key="1">
    <source>
        <dbReference type="EMBL" id="CAD5230945.1"/>
    </source>
</evidence>
<gene>
    <name evidence="1" type="ORF">BOKJ2_LOCUS14395</name>
</gene>
<reference evidence="1" key="1">
    <citation type="submission" date="2020-09" db="EMBL/GenBank/DDBJ databases">
        <authorList>
            <person name="Kikuchi T."/>
        </authorList>
    </citation>
    <scope>NUCLEOTIDE SEQUENCE</scope>
    <source>
        <strain evidence="1">SH1</strain>
    </source>
</reference>
<proteinExistence type="predicted"/>
<dbReference type="EMBL" id="CAJFCW020000006">
    <property type="protein sequence ID" value="CAG9128199.1"/>
    <property type="molecule type" value="Genomic_DNA"/>
</dbReference>
<dbReference type="Proteomes" id="UP000614601">
    <property type="component" value="Unassembled WGS sequence"/>
</dbReference>
<keyword evidence="2" id="KW-1185">Reference proteome</keyword>
<dbReference type="Proteomes" id="UP000783686">
    <property type="component" value="Unassembled WGS sequence"/>
</dbReference>
<comment type="caution">
    <text evidence="1">The sequence shown here is derived from an EMBL/GenBank/DDBJ whole genome shotgun (WGS) entry which is preliminary data.</text>
</comment>